<dbReference type="EMBL" id="JBGOGF010000008">
    <property type="protein sequence ID" value="MFA1772594.1"/>
    <property type="molecule type" value="Genomic_DNA"/>
</dbReference>
<keyword evidence="2" id="KW-1185">Reference proteome</keyword>
<sequence length="319" mass="38222">MMRRLMLKSLYVVALLKYPSMRDDLRYFVRDNYFCRINQFKFLFKDYLQKKKYKVTNYQGEFDQELRYVLPFAYWHFLNGTLAKTISSKDTKELYFFSENHEERYEKRIWTETYNYYDVPNMTHSASFNFKKWAPVPYKAHYANSVFKYDKPVLVIANKYNIEWDQPPINFFDIPTLDKILTRYKNKYQIIYNRPLSSQIVLDNSEVLDLKEHAWIKEKHPEVILMNDLYDQHLGTTVNNYNHLQLMVYANADRFLSIHGGTAILACCFGGTNIILSNPKWGMEAIFNEYATIMPKLSGAKVIHARNRQEVLQYVYENY</sequence>
<dbReference type="RefSeq" id="WP_225840633.1">
    <property type="nucleotide sequence ID" value="NZ_BMMG01000001.1"/>
</dbReference>
<evidence type="ECO:0000313" key="1">
    <source>
        <dbReference type="EMBL" id="MFA1772594.1"/>
    </source>
</evidence>
<accession>A0ABV4RLJ2</accession>
<evidence type="ECO:0008006" key="3">
    <source>
        <dbReference type="Google" id="ProtNLM"/>
    </source>
</evidence>
<proteinExistence type="predicted"/>
<gene>
    <name evidence="1" type="ORF">ACD591_14930</name>
</gene>
<evidence type="ECO:0000313" key="2">
    <source>
        <dbReference type="Proteomes" id="UP001570846"/>
    </source>
</evidence>
<reference evidence="1 2" key="1">
    <citation type="submission" date="2024-08" db="EMBL/GenBank/DDBJ databases">
        <authorList>
            <person name="Wei W."/>
        </authorList>
    </citation>
    <scope>NUCLEOTIDE SEQUENCE [LARGE SCALE GENOMIC DNA]</scope>
    <source>
        <strain evidence="1 2">XU2</strain>
    </source>
</reference>
<comment type="caution">
    <text evidence="1">The sequence shown here is derived from an EMBL/GenBank/DDBJ whole genome shotgun (WGS) entry which is preliminary data.</text>
</comment>
<protein>
    <recommendedName>
        <fullName evidence="3">Glycosyltransferase family 61 protein</fullName>
    </recommendedName>
</protein>
<dbReference type="Proteomes" id="UP001570846">
    <property type="component" value="Unassembled WGS sequence"/>
</dbReference>
<name>A0ABV4RLJ2_9BACT</name>
<organism evidence="1 2">
    <name type="scientific">Rufibacter glacialis</name>
    <dbReference type="NCBI Taxonomy" id="1259555"/>
    <lineage>
        <taxon>Bacteria</taxon>
        <taxon>Pseudomonadati</taxon>
        <taxon>Bacteroidota</taxon>
        <taxon>Cytophagia</taxon>
        <taxon>Cytophagales</taxon>
        <taxon>Hymenobacteraceae</taxon>
        <taxon>Rufibacter</taxon>
    </lineage>
</organism>